<evidence type="ECO:0000313" key="1">
    <source>
        <dbReference type="EMBL" id="QPK83611.1"/>
    </source>
</evidence>
<dbReference type="AlphaFoldDB" id="A0A7T0PEU4"/>
<dbReference type="PIRSF" id="PIRSF035042">
    <property type="entry name" value="UCP035042_thirdx"/>
    <property type="match status" value="1"/>
</dbReference>
<proteinExistence type="predicted"/>
<sequence length="306" mass="33085">MSASGDDIFCSDVEVEPLPGTAKQGDVYVLFEWPGPWSHDVLDGGTLGEELSAEIKAHLKKFGASLQLIRHPTREGRRIDDHHLYIVHTRIGLTEVKHVEGPEAILQLDLSGPGKNHAMARPTPLVLVCTHGKRDRCCAVKGRPLVSELEKIYPFNRGSDVVWETSHIKGHRFAATLLLMPWGYSFGRMNLEATEAMIADAMRGQYFVPGNRGRGTFSPVAQAAEVGVAAHLAAEGTRISYGQLEVVGEDVSGEKALVTLIDASTSATFEATMRRSAVSGVLSSCGEEPKEGAVWGVDKLERTSGA</sequence>
<keyword evidence="2" id="KW-1185">Reference proteome</keyword>
<evidence type="ECO:0000313" key="2">
    <source>
        <dbReference type="Proteomes" id="UP000594586"/>
    </source>
</evidence>
<organism evidence="1 2">
    <name type="scientific">Corynebacterium qintianiae</name>
    <dbReference type="NCBI Taxonomy" id="2709392"/>
    <lineage>
        <taxon>Bacteria</taxon>
        <taxon>Bacillati</taxon>
        <taxon>Actinomycetota</taxon>
        <taxon>Actinomycetes</taxon>
        <taxon>Mycobacteriales</taxon>
        <taxon>Corynebacteriaceae</taxon>
        <taxon>Corynebacterium</taxon>
    </lineage>
</organism>
<dbReference type="SUPFAM" id="SSF52833">
    <property type="entry name" value="Thioredoxin-like"/>
    <property type="match status" value="1"/>
</dbReference>
<accession>A0A7T0PEU4</accession>
<gene>
    <name evidence="1" type="ORF">G7Y29_02015</name>
</gene>
<dbReference type="PANTHER" id="PTHR31902">
    <property type="entry name" value="ACTIN PATCHES DISTAL PROTEIN 1"/>
    <property type="match status" value="1"/>
</dbReference>
<protein>
    <submittedName>
        <fullName evidence="1">Sucrase ferredoxin</fullName>
    </submittedName>
</protein>
<dbReference type="CDD" id="cd03062">
    <property type="entry name" value="TRX_Fd_Sucrase"/>
    <property type="match status" value="1"/>
</dbReference>
<dbReference type="InterPro" id="IPR036249">
    <property type="entry name" value="Thioredoxin-like_sf"/>
</dbReference>
<dbReference type="EMBL" id="CP064955">
    <property type="protein sequence ID" value="QPK83611.1"/>
    <property type="molecule type" value="Genomic_DNA"/>
</dbReference>
<dbReference type="PANTHER" id="PTHR31902:SF22">
    <property type="entry name" value="SLL1203 PROTEIN"/>
    <property type="match status" value="1"/>
</dbReference>
<name>A0A7T0PEU4_9CORY</name>
<dbReference type="RefSeq" id="WP_165003629.1">
    <property type="nucleotide sequence ID" value="NZ_CP064955.1"/>
</dbReference>
<dbReference type="InterPro" id="IPR009737">
    <property type="entry name" value="Aim32/Apd1-like"/>
</dbReference>
<dbReference type="InterPro" id="IPR010350">
    <property type="entry name" value="Aim32/Apd1-like_bac"/>
</dbReference>
<dbReference type="Pfam" id="PF06999">
    <property type="entry name" value="Suc_Fer-like"/>
    <property type="match status" value="1"/>
</dbReference>
<reference evidence="1 2" key="1">
    <citation type="submission" date="2020-11" db="EMBL/GenBank/DDBJ databases">
        <title>Corynebacterium sp. MC1420.</title>
        <authorList>
            <person name="Zhou J."/>
        </authorList>
    </citation>
    <scope>NUCLEOTIDE SEQUENCE [LARGE SCALE GENOMIC DNA]</scope>
    <source>
        <strain evidence="1 2">MC1420</strain>
    </source>
</reference>
<dbReference type="KEGG" id="cqn:G7Y29_02015"/>
<dbReference type="Proteomes" id="UP000594586">
    <property type="component" value="Chromosome"/>
</dbReference>